<protein>
    <submittedName>
        <fullName evidence="2">Uncharacterized protein</fullName>
    </submittedName>
</protein>
<dbReference type="AlphaFoldDB" id="A0A8H3EDM0"/>
<sequence length="80" mass="8832">MSLSAGTVENEQTPFKQKPAAIRPNIIDVEDLFAKLHELRPDSHDENERATSVTRLHSTGQSTPKSSREVTPPSPDPKDP</sequence>
<dbReference type="Proteomes" id="UP000664169">
    <property type="component" value="Unassembled WGS sequence"/>
</dbReference>
<name>A0A8H3EDM0_9LECA</name>
<evidence type="ECO:0000313" key="3">
    <source>
        <dbReference type="Proteomes" id="UP000664169"/>
    </source>
</evidence>
<dbReference type="EMBL" id="CAJPDQ010000001">
    <property type="protein sequence ID" value="CAF9903213.1"/>
    <property type="molecule type" value="Genomic_DNA"/>
</dbReference>
<feature type="region of interest" description="Disordered" evidence="1">
    <location>
        <begin position="38"/>
        <end position="80"/>
    </location>
</feature>
<organism evidence="2 3">
    <name type="scientific">Gomphillus americanus</name>
    <dbReference type="NCBI Taxonomy" id="1940652"/>
    <lineage>
        <taxon>Eukaryota</taxon>
        <taxon>Fungi</taxon>
        <taxon>Dikarya</taxon>
        <taxon>Ascomycota</taxon>
        <taxon>Pezizomycotina</taxon>
        <taxon>Lecanoromycetes</taxon>
        <taxon>OSLEUM clade</taxon>
        <taxon>Ostropomycetidae</taxon>
        <taxon>Ostropales</taxon>
        <taxon>Graphidaceae</taxon>
        <taxon>Gomphilloideae</taxon>
        <taxon>Gomphillus</taxon>
    </lineage>
</organism>
<evidence type="ECO:0000256" key="1">
    <source>
        <dbReference type="SAM" id="MobiDB-lite"/>
    </source>
</evidence>
<feature type="compositionally biased region" description="Basic and acidic residues" evidence="1">
    <location>
        <begin position="38"/>
        <end position="49"/>
    </location>
</feature>
<feature type="compositionally biased region" description="Polar residues" evidence="1">
    <location>
        <begin position="50"/>
        <end position="65"/>
    </location>
</feature>
<feature type="compositionally biased region" description="Polar residues" evidence="1">
    <location>
        <begin position="1"/>
        <end position="15"/>
    </location>
</feature>
<feature type="region of interest" description="Disordered" evidence="1">
    <location>
        <begin position="1"/>
        <end position="23"/>
    </location>
</feature>
<keyword evidence="3" id="KW-1185">Reference proteome</keyword>
<proteinExistence type="predicted"/>
<comment type="caution">
    <text evidence="2">The sequence shown here is derived from an EMBL/GenBank/DDBJ whole genome shotgun (WGS) entry which is preliminary data.</text>
</comment>
<evidence type="ECO:0000313" key="2">
    <source>
        <dbReference type="EMBL" id="CAF9903213.1"/>
    </source>
</evidence>
<reference evidence="2" key="1">
    <citation type="submission" date="2021-03" db="EMBL/GenBank/DDBJ databases">
        <authorList>
            <person name="Tagirdzhanova G."/>
        </authorList>
    </citation>
    <scope>NUCLEOTIDE SEQUENCE</scope>
</reference>
<gene>
    <name evidence="2" type="ORF">GOMPHAMPRED_000135</name>
</gene>
<accession>A0A8H3EDM0</accession>